<evidence type="ECO:0000259" key="1">
    <source>
        <dbReference type="Pfam" id="PF07475"/>
    </source>
</evidence>
<accession>A0A6B8M8J4</accession>
<reference evidence="2 3" key="1">
    <citation type="submission" date="2019-09" db="EMBL/GenBank/DDBJ databases">
        <title>Isolation and complete genome sequencing of Methylocystis species.</title>
        <authorList>
            <person name="Rumah B.L."/>
            <person name="Stead C.E."/>
            <person name="Stevens B.C."/>
            <person name="Minton N.P."/>
            <person name="Grosse-Honebrink A."/>
            <person name="Zhang Y."/>
        </authorList>
    </citation>
    <scope>NUCLEOTIDE SEQUENCE [LARGE SCALE GENOMIC DNA]</scope>
    <source>
        <strain evidence="2 3">BRCS2</strain>
    </source>
</reference>
<dbReference type="SUPFAM" id="SSF53795">
    <property type="entry name" value="PEP carboxykinase-like"/>
    <property type="match status" value="1"/>
</dbReference>
<feature type="domain" description="HPr kinase/phosphorylase C-terminal" evidence="1">
    <location>
        <begin position="8"/>
        <end position="88"/>
    </location>
</feature>
<dbReference type="KEGG" id="mpar:F7D14_09380"/>
<dbReference type="GO" id="GO:0006109">
    <property type="term" value="P:regulation of carbohydrate metabolic process"/>
    <property type="evidence" value="ECO:0007669"/>
    <property type="project" value="InterPro"/>
</dbReference>
<proteinExistence type="predicted"/>
<protein>
    <submittedName>
        <fullName evidence="2">Aldolase</fullName>
    </submittedName>
</protein>
<dbReference type="Gene3D" id="3.40.50.300">
    <property type="entry name" value="P-loop containing nucleotide triphosphate hydrolases"/>
    <property type="match status" value="1"/>
</dbReference>
<sequence>MSAKAPSHLHANALLLGEKGLLLRGPSGSGKSALTLDLISHYQARGDFARLVGDDRVAVDAQNGRLVARPHPAIAGMIEVRGLGLMRVPFERACVLSAIVDLCGAGEKPPRYPGEDEKTALVQKIKLPRLVTEGCGSASVGRIGFFLQRITTN</sequence>
<dbReference type="CDD" id="cd01918">
    <property type="entry name" value="HprK_C"/>
    <property type="match status" value="1"/>
</dbReference>
<dbReference type="EMBL" id="CP044331">
    <property type="protein sequence ID" value="QGM97653.1"/>
    <property type="molecule type" value="Genomic_DNA"/>
</dbReference>
<dbReference type="InterPro" id="IPR011104">
    <property type="entry name" value="Hpr_kin/Pase_C"/>
</dbReference>
<keyword evidence="3" id="KW-1185">Reference proteome</keyword>
<dbReference type="InterPro" id="IPR027417">
    <property type="entry name" value="P-loop_NTPase"/>
</dbReference>
<organism evidence="2 3">
    <name type="scientific">Methylocystis parvus</name>
    <dbReference type="NCBI Taxonomy" id="134"/>
    <lineage>
        <taxon>Bacteria</taxon>
        <taxon>Pseudomonadati</taxon>
        <taxon>Pseudomonadota</taxon>
        <taxon>Alphaproteobacteria</taxon>
        <taxon>Hyphomicrobiales</taxon>
        <taxon>Methylocystaceae</taxon>
        <taxon>Methylocystis</taxon>
    </lineage>
</organism>
<dbReference type="GO" id="GO:0000155">
    <property type="term" value="F:phosphorelay sensor kinase activity"/>
    <property type="evidence" value="ECO:0007669"/>
    <property type="project" value="InterPro"/>
</dbReference>
<name>A0A6B8M8J4_9HYPH</name>
<evidence type="ECO:0000313" key="3">
    <source>
        <dbReference type="Proteomes" id="UP000422569"/>
    </source>
</evidence>
<dbReference type="RefSeq" id="WP_016917702.1">
    <property type="nucleotide sequence ID" value="NZ_CP044331.1"/>
</dbReference>
<gene>
    <name evidence="2" type="ORF">F7D14_09380</name>
</gene>
<dbReference type="Pfam" id="PF07475">
    <property type="entry name" value="Hpr_kinase_C"/>
    <property type="match status" value="1"/>
</dbReference>
<evidence type="ECO:0000313" key="2">
    <source>
        <dbReference type="EMBL" id="QGM97653.1"/>
    </source>
</evidence>
<dbReference type="GO" id="GO:0005524">
    <property type="term" value="F:ATP binding"/>
    <property type="evidence" value="ECO:0007669"/>
    <property type="project" value="InterPro"/>
</dbReference>
<dbReference type="AlphaFoldDB" id="A0A6B8M8J4"/>
<dbReference type="Proteomes" id="UP000422569">
    <property type="component" value="Chromosome"/>
</dbReference>